<keyword evidence="1" id="KW-0812">Transmembrane</keyword>
<keyword evidence="1" id="KW-1133">Transmembrane helix</keyword>
<dbReference type="RefSeq" id="WP_167460160.1">
    <property type="nucleotide sequence ID" value="NZ_CP046171.1"/>
</dbReference>
<evidence type="ECO:0000313" key="2">
    <source>
        <dbReference type="EMBL" id="QIS01002.1"/>
    </source>
</evidence>
<accession>A0A6G9XJB8</accession>
<protein>
    <submittedName>
        <fullName evidence="2">Uncharacterized protein</fullName>
    </submittedName>
</protein>
<dbReference type="AlphaFoldDB" id="A0A6G9XJB8"/>
<gene>
    <name evidence="2" type="ORF">F5X71_00450</name>
</gene>
<proteinExistence type="predicted"/>
<name>A0A6G9XJB8_NOCBR</name>
<sequence>MTYAAGGDDVLSEMIVAAGGALGVGGLGGALVGAIVGRRGRKVDALEKIEGIATRLADKATEAADKRVEQVEAKLSAYEQRDHEREQARRVASMLHTQWDMAIAEQVRALGGTVPPPPPLEVV</sequence>
<keyword evidence="1" id="KW-0472">Membrane</keyword>
<evidence type="ECO:0000313" key="3">
    <source>
        <dbReference type="Proteomes" id="UP000501705"/>
    </source>
</evidence>
<evidence type="ECO:0000256" key="1">
    <source>
        <dbReference type="SAM" id="Phobius"/>
    </source>
</evidence>
<reference evidence="2 3" key="1">
    <citation type="journal article" date="2019" name="ACS Chem. Biol.">
        <title>Identification and Mobilization of a Cryptic Antibiotic Biosynthesis Gene Locus from a Human-Pathogenic Nocardia Isolate.</title>
        <authorList>
            <person name="Herisse M."/>
            <person name="Ishida K."/>
            <person name="Porter J.L."/>
            <person name="Howden B."/>
            <person name="Hertweck C."/>
            <person name="Stinear T.P."/>
            <person name="Pidot S.J."/>
        </authorList>
    </citation>
    <scope>NUCLEOTIDE SEQUENCE [LARGE SCALE GENOMIC DNA]</scope>
    <source>
        <strain evidence="2 3">AUSMDU00024985</strain>
    </source>
</reference>
<organism evidence="2 3">
    <name type="scientific">Nocardia brasiliensis</name>
    <dbReference type="NCBI Taxonomy" id="37326"/>
    <lineage>
        <taxon>Bacteria</taxon>
        <taxon>Bacillati</taxon>
        <taxon>Actinomycetota</taxon>
        <taxon>Actinomycetes</taxon>
        <taxon>Mycobacteriales</taxon>
        <taxon>Nocardiaceae</taxon>
        <taxon>Nocardia</taxon>
    </lineage>
</organism>
<dbReference type="Proteomes" id="UP000501705">
    <property type="component" value="Chromosome"/>
</dbReference>
<feature type="transmembrane region" description="Helical" evidence="1">
    <location>
        <begin position="15"/>
        <end position="36"/>
    </location>
</feature>
<dbReference type="EMBL" id="CP046171">
    <property type="protein sequence ID" value="QIS01002.1"/>
    <property type="molecule type" value="Genomic_DNA"/>
</dbReference>